<evidence type="ECO:0000256" key="2">
    <source>
        <dbReference type="ARBA" id="ARBA00006285"/>
    </source>
</evidence>
<dbReference type="GO" id="GO:0005975">
    <property type="term" value="P:carbohydrate metabolic process"/>
    <property type="evidence" value="ECO:0007669"/>
    <property type="project" value="InterPro"/>
</dbReference>
<protein>
    <recommendedName>
        <fullName evidence="3">beta-N-acetylhexosaminidase</fullName>
        <ecNumber evidence="3">3.2.1.52</ecNumber>
    </recommendedName>
</protein>
<dbReference type="InterPro" id="IPR017853">
    <property type="entry name" value="GH"/>
</dbReference>
<dbReference type="SUPFAM" id="SSF51445">
    <property type="entry name" value="(Trans)glycosidases"/>
    <property type="match status" value="1"/>
</dbReference>
<evidence type="ECO:0000256" key="1">
    <source>
        <dbReference type="ARBA" id="ARBA00001231"/>
    </source>
</evidence>
<dbReference type="InterPro" id="IPR036397">
    <property type="entry name" value="RNaseH_sf"/>
</dbReference>
<dbReference type="PANTHER" id="PTHR21040:SF8">
    <property type="entry name" value="BCDNA.GH04120"/>
    <property type="match status" value="1"/>
</dbReference>
<dbReference type="OrthoDB" id="10023921at2759"/>
<name>A0A8J4YA42_CHIOP</name>
<sequence length="559" mass="62413">MFQGRHGKWNSVETFTSLPILSSFGATGLLVEYEDVFPYHGKLAHLKAPHAYTREDILKLHELAAKSNLQVIPLVQTFGHFEFVLKHDENRALREVESYPNSLCPTHPDSFPLVMELLTQMMSLHSPDRYLHIGADEVRKAACSNLHILFRVAQGRTRSNGFKLGKCRFKKEIGKNWFTNRVVNDWNGLSHQVVNVESIGVFKRSLDKFMDREERWMNYVAPPPWQPSAAQVIIATLPAAKALCTREELRQHALQAVAHANVPSSVALQVVAHANVPSSVAVAIYYTDGSVDPERGRTGAAVVTGGEVLSWRTPDHCSTLQTELVAIERALQHALGRQEEVVVIHTDSMSALQVLRQPRTPMDNVQLTTAILGHIQGLAAQGRCVRFNWVPSHIGVRGNEAADEAAREATRHPAVALTVLPSIQGAKVLARRAAICATEQQYRQLVQTSRQAAWHKQATKNNEPLRPAQQLSRAEEVVLHRLRLGYVTLDELRDGFEERPCEHCPHMTPHPLTHYLLSCPATERLRQCVGPESAAALVRQFQKNLPLLLEVARAAPPPR</sequence>
<evidence type="ECO:0000313" key="6">
    <source>
        <dbReference type="EMBL" id="KAG0724193.1"/>
    </source>
</evidence>
<proteinExistence type="inferred from homology"/>
<dbReference type="GO" id="GO:0004563">
    <property type="term" value="F:beta-N-acetylhexosaminidase activity"/>
    <property type="evidence" value="ECO:0007669"/>
    <property type="project" value="UniProtKB-EC"/>
</dbReference>
<reference evidence="6" key="1">
    <citation type="submission" date="2020-07" db="EMBL/GenBank/DDBJ databases">
        <title>The High-quality genome of the commercially important snow crab, Chionoecetes opilio.</title>
        <authorList>
            <person name="Jeong J.-H."/>
            <person name="Ryu S."/>
        </authorList>
    </citation>
    <scope>NUCLEOTIDE SEQUENCE</scope>
    <source>
        <strain evidence="6">MADBK_172401_WGS</strain>
        <tissue evidence="6">Digestive gland</tissue>
    </source>
</reference>
<dbReference type="Proteomes" id="UP000770661">
    <property type="component" value="Unassembled WGS sequence"/>
</dbReference>
<evidence type="ECO:0000259" key="5">
    <source>
        <dbReference type="PROSITE" id="PS50879"/>
    </source>
</evidence>
<dbReference type="GO" id="GO:0004523">
    <property type="term" value="F:RNA-DNA hybrid ribonuclease activity"/>
    <property type="evidence" value="ECO:0007669"/>
    <property type="project" value="InterPro"/>
</dbReference>
<dbReference type="InterPro" id="IPR038901">
    <property type="entry name" value="HEXDC-like"/>
</dbReference>
<comment type="similarity">
    <text evidence="2">Belongs to the glycosyl hydrolase 20 family.</text>
</comment>
<dbReference type="PANTHER" id="PTHR21040">
    <property type="entry name" value="BCDNA.GH04120"/>
    <property type="match status" value="1"/>
</dbReference>
<dbReference type="EMBL" id="JACEEZ010007257">
    <property type="protein sequence ID" value="KAG0724193.1"/>
    <property type="molecule type" value="Genomic_DNA"/>
</dbReference>
<feature type="domain" description="RNase H type-1" evidence="5">
    <location>
        <begin position="279"/>
        <end position="411"/>
    </location>
</feature>
<dbReference type="CDD" id="cd09276">
    <property type="entry name" value="Rnase_HI_RT_non_LTR"/>
    <property type="match status" value="1"/>
</dbReference>
<comment type="caution">
    <text evidence="6">The sequence shown here is derived from an EMBL/GenBank/DDBJ whole genome shotgun (WGS) entry which is preliminary data.</text>
</comment>
<dbReference type="Pfam" id="PF00728">
    <property type="entry name" value="Glyco_hydro_20"/>
    <property type="match status" value="1"/>
</dbReference>
<dbReference type="InterPro" id="IPR012337">
    <property type="entry name" value="RNaseH-like_sf"/>
</dbReference>
<organism evidence="6 7">
    <name type="scientific">Chionoecetes opilio</name>
    <name type="common">Atlantic snow crab</name>
    <name type="synonym">Cancer opilio</name>
    <dbReference type="NCBI Taxonomy" id="41210"/>
    <lineage>
        <taxon>Eukaryota</taxon>
        <taxon>Metazoa</taxon>
        <taxon>Ecdysozoa</taxon>
        <taxon>Arthropoda</taxon>
        <taxon>Crustacea</taxon>
        <taxon>Multicrustacea</taxon>
        <taxon>Malacostraca</taxon>
        <taxon>Eumalacostraca</taxon>
        <taxon>Eucarida</taxon>
        <taxon>Decapoda</taxon>
        <taxon>Pleocyemata</taxon>
        <taxon>Brachyura</taxon>
        <taxon>Eubrachyura</taxon>
        <taxon>Majoidea</taxon>
        <taxon>Majidae</taxon>
        <taxon>Chionoecetes</taxon>
    </lineage>
</organism>
<comment type="catalytic activity">
    <reaction evidence="1">
        <text>Hydrolysis of terminal non-reducing N-acetyl-D-hexosamine residues in N-acetyl-beta-D-hexosaminides.</text>
        <dbReference type="EC" id="3.2.1.52"/>
    </reaction>
</comment>
<dbReference type="InterPro" id="IPR002156">
    <property type="entry name" value="RNaseH_domain"/>
</dbReference>
<dbReference type="Pfam" id="PF00075">
    <property type="entry name" value="RNase_H"/>
    <property type="match status" value="1"/>
</dbReference>
<gene>
    <name evidence="6" type="primary">HEXDC_2</name>
    <name evidence="6" type="ORF">GWK47_041161</name>
</gene>
<accession>A0A8J4YA42</accession>
<evidence type="ECO:0000313" key="7">
    <source>
        <dbReference type="Proteomes" id="UP000770661"/>
    </source>
</evidence>
<dbReference type="InterPro" id="IPR015883">
    <property type="entry name" value="Glyco_hydro_20_cat"/>
</dbReference>
<dbReference type="Gene3D" id="3.30.420.10">
    <property type="entry name" value="Ribonuclease H-like superfamily/Ribonuclease H"/>
    <property type="match status" value="1"/>
</dbReference>
<evidence type="ECO:0000256" key="3">
    <source>
        <dbReference type="ARBA" id="ARBA00012663"/>
    </source>
</evidence>
<dbReference type="PROSITE" id="PS50879">
    <property type="entry name" value="RNASE_H_1"/>
    <property type="match status" value="1"/>
</dbReference>
<dbReference type="GO" id="GO:0003676">
    <property type="term" value="F:nucleic acid binding"/>
    <property type="evidence" value="ECO:0007669"/>
    <property type="project" value="InterPro"/>
</dbReference>
<evidence type="ECO:0000256" key="4">
    <source>
        <dbReference type="ARBA" id="ARBA00022801"/>
    </source>
</evidence>
<keyword evidence="4" id="KW-0378">Hydrolase</keyword>
<dbReference type="EC" id="3.2.1.52" evidence="3"/>
<keyword evidence="7" id="KW-1185">Reference proteome</keyword>
<dbReference type="SUPFAM" id="SSF53098">
    <property type="entry name" value="Ribonuclease H-like"/>
    <property type="match status" value="1"/>
</dbReference>
<dbReference type="AlphaFoldDB" id="A0A8J4YA42"/>
<dbReference type="Gene3D" id="3.20.20.80">
    <property type="entry name" value="Glycosidases"/>
    <property type="match status" value="1"/>
</dbReference>